<reference evidence="5 6" key="1">
    <citation type="submission" date="2020-04" db="EMBL/GenBank/DDBJ databases">
        <title>Flammeovirga sp. SR4, a novel species isolated from seawater.</title>
        <authorList>
            <person name="Wang X."/>
        </authorList>
    </citation>
    <scope>NUCLEOTIDE SEQUENCE [LARGE SCALE GENOMIC DNA]</scope>
    <source>
        <strain evidence="5 6">ATCC 23126</strain>
    </source>
</reference>
<evidence type="ECO:0000256" key="1">
    <source>
        <dbReference type="ARBA" id="ARBA00022723"/>
    </source>
</evidence>
<dbReference type="RefSeq" id="WP_169656637.1">
    <property type="nucleotide sequence ID" value="NZ_JABANE010000022.1"/>
</dbReference>
<dbReference type="Gene3D" id="3.40.50.1000">
    <property type="entry name" value="HAD superfamily/HAD-like"/>
    <property type="match status" value="1"/>
</dbReference>
<protein>
    <submittedName>
        <fullName evidence="5">Haloacid dehalogenase-like hydrolase</fullName>
    </submittedName>
</protein>
<dbReference type="Proteomes" id="UP000576082">
    <property type="component" value="Unassembled WGS sequence"/>
</dbReference>
<feature type="chain" id="PRO_5030813109" evidence="4">
    <location>
        <begin position="20"/>
        <end position="241"/>
    </location>
</feature>
<evidence type="ECO:0000256" key="3">
    <source>
        <dbReference type="ARBA" id="ARBA00022842"/>
    </source>
</evidence>
<dbReference type="InterPro" id="IPR036412">
    <property type="entry name" value="HAD-like_sf"/>
</dbReference>
<dbReference type="PANTHER" id="PTHR43344">
    <property type="entry name" value="PHOSPHOSERINE PHOSPHATASE"/>
    <property type="match status" value="1"/>
</dbReference>
<organism evidence="5 6">
    <name type="scientific">Flammeovirga aprica JL-4</name>
    <dbReference type="NCBI Taxonomy" id="694437"/>
    <lineage>
        <taxon>Bacteria</taxon>
        <taxon>Pseudomonadati</taxon>
        <taxon>Bacteroidota</taxon>
        <taxon>Cytophagia</taxon>
        <taxon>Cytophagales</taxon>
        <taxon>Flammeovirgaceae</taxon>
        <taxon>Flammeovirga</taxon>
    </lineage>
</organism>
<keyword evidence="4" id="KW-0732">Signal</keyword>
<dbReference type="InterPro" id="IPR050582">
    <property type="entry name" value="HAD-like_SerB"/>
</dbReference>
<dbReference type="InterPro" id="IPR023214">
    <property type="entry name" value="HAD_sf"/>
</dbReference>
<evidence type="ECO:0000313" key="6">
    <source>
        <dbReference type="Proteomes" id="UP000576082"/>
    </source>
</evidence>
<feature type="signal peptide" evidence="4">
    <location>
        <begin position="1"/>
        <end position="19"/>
    </location>
</feature>
<evidence type="ECO:0000256" key="4">
    <source>
        <dbReference type="SAM" id="SignalP"/>
    </source>
</evidence>
<dbReference type="GO" id="GO:0046872">
    <property type="term" value="F:metal ion binding"/>
    <property type="evidence" value="ECO:0007669"/>
    <property type="project" value="UniProtKB-KW"/>
</dbReference>
<proteinExistence type="predicted"/>
<dbReference type="AlphaFoldDB" id="A0A7X9P2G5"/>
<keyword evidence="2 5" id="KW-0378">Hydrolase</keyword>
<dbReference type="PANTHER" id="PTHR43344:SF13">
    <property type="entry name" value="PHOSPHATASE RV3661-RELATED"/>
    <property type="match status" value="1"/>
</dbReference>
<dbReference type="Pfam" id="PF12710">
    <property type="entry name" value="HAD"/>
    <property type="match status" value="1"/>
</dbReference>
<keyword evidence="6" id="KW-1185">Reference proteome</keyword>
<dbReference type="EMBL" id="JABANE010000022">
    <property type="protein sequence ID" value="NME68331.1"/>
    <property type="molecule type" value="Genomic_DNA"/>
</dbReference>
<accession>A0A7X9P2G5</accession>
<evidence type="ECO:0000256" key="2">
    <source>
        <dbReference type="ARBA" id="ARBA00022801"/>
    </source>
</evidence>
<keyword evidence="1" id="KW-0479">Metal-binding</keyword>
<dbReference type="GO" id="GO:0016787">
    <property type="term" value="F:hydrolase activity"/>
    <property type="evidence" value="ECO:0007669"/>
    <property type="project" value="UniProtKB-KW"/>
</dbReference>
<comment type="caution">
    <text evidence="5">The sequence shown here is derived from an EMBL/GenBank/DDBJ whole genome shotgun (WGS) entry which is preliminary data.</text>
</comment>
<name>A0A7X9P2G5_9BACT</name>
<keyword evidence="3" id="KW-0460">Magnesium</keyword>
<sequence length="241" mass="27486">MKFFLVALFSLLVSNMVSAQELQSWNEPMRSELIKMVKKAPKKGRVATFDMDGTMISESPTYEIALFTKKYSKADIKSKDDLVKALVALTKDENYKKYVDEYFADNKAKVYQPMLELVEYLKANDFKVILCTASEEYFAQVAAKTSLPMFDDVIGTNMSVRVNEYEGKVQNLKEAGYQPMFAFGNSAGDYEMMEYATKKSYLVIHDHKASGEYAKPEQYVSECKDKGFGTINISDWTTIFQ</sequence>
<evidence type="ECO:0000313" key="5">
    <source>
        <dbReference type="EMBL" id="NME68331.1"/>
    </source>
</evidence>
<dbReference type="SUPFAM" id="SSF56784">
    <property type="entry name" value="HAD-like"/>
    <property type="match status" value="1"/>
</dbReference>
<gene>
    <name evidence="5" type="ORF">HHU12_10205</name>
</gene>